<dbReference type="RefSeq" id="WP_340339963.1">
    <property type="nucleotide sequence ID" value="NZ_JBBKZS010000044.1"/>
</dbReference>
<dbReference type="Proteomes" id="UP001367030">
    <property type="component" value="Unassembled WGS sequence"/>
</dbReference>
<evidence type="ECO:0000256" key="6">
    <source>
        <dbReference type="ARBA" id="ARBA00023098"/>
    </source>
</evidence>
<feature type="signal peptide" evidence="7">
    <location>
        <begin position="1"/>
        <end position="32"/>
    </location>
</feature>
<comment type="similarity">
    <text evidence="2">Belongs to the phospholipase D family.</text>
</comment>
<dbReference type="PANTHER" id="PTHR43856">
    <property type="entry name" value="CARDIOLIPIN HYDROLASE"/>
    <property type="match status" value="1"/>
</dbReference>
<dbReference type="EMBL" id="JBBKZS010000044">
    <property type="protein sequence ID" value="MEJ8859930.1"/>
    <property type="molecule type" value="Genomic_DNA"/>
</dbReference>
<dbReference type="SUPFAM" id="SSF56024">
    <property type="entry name" value="Phospholipase D/nuclease"/>
    <property type="match status" value="1"/>
</dbReference>
<dbReference type="InterPro" id="IPR051406">
    <property type="entry name" value="PLD_domain"/>
</dbReference>
<evidence type="ECO:0000256" key="1">
    <source>
        <dbReference type="ARBA" id="ARBA00000798"/>
    </source>
</evidence>
<dbReference type="PROSITE" id="PS50035">
    <property type="entry name" value="PLD"/>
    <property type="match status" value="1"/>
</dbReference>
<keyword evidence="5" id="KW-0442">Lipid degradation</keyword>
<dbReference type="SMART" id="SM00155">
    <property type="entry name" value="PLDc"/>
    <property type="match status" value="1"/>
</dbReference>
<proteinExistence type="inferred from homology"/>
<dbReference type="CDD" id="cd09170">
    <property type="entry name" value="PLDc_Nuc"/>
    <property type="match status" value="1"/>
</dbReference>
<dbReference type="EC" id="3.1.4.4" evidence="3"/>
<keyword evidence="7" id="KW-0732">Signal</keyword>
<evidence type="ECO:0000259" key="8">
    <source>
        <dbReference type="PROSITE" id="PS50035"/>
    </source>
</evidence>
<accession>A0ABU8XJ73</accession>
<dbReference type="Pfam" id="PF13091">
    <property type="entry name" value="PLDc_2"/>
    <property type="match status" value="1"/>
</dbReference>
<evidence type="ECO:0000256" key="3">
    <source>
        <dbReference type="ARBA" id="ARBA00012027"/>
    </source>
</evidence>
<protein>
    <recommendedName>
        <fullName evidence="3">phospholipase D</fullName>
        <ecNumber evidence="3">3.1.4.4</ecNumber>
    </recommendedName>
</protein>
<keyword evidence="10" id="KW-1185">Reference proteome</keyword>
<reference evidence="9 10" key="1">
    <citation type="submission" date="2024-03" db="EMBL/GenBank/DDBJ databases">
        <title>Novel species of the genus Variovorax.</title>
        <authorList>
            <person name="Liu Q."/>
            <person name="Xin Y.-H."/>
        </authorList>
    </citation>
    <scope>NUCLEOTIDE SEQUENCE [LARGE SCALE GENOMIC DNA]</scope>
    <source>
        <strain evidence="9 10">KACC 18901</strain>
    </source>
</reference>
<evidence type="ECO:0000313" key="10">
    <source>
        <dbReference type="Proteomes" id="UP001367030"/>
    </source>
</evidence>
<comment type="caution">
    <text evidence="9">The sequence shown here is derived from an EMBL/GenBank/DDBJ whole genome shotgun (WGS) entry which is preliminary data.</text>
</comment>
<dbReference type="InterPro" id="IPR025202">
    <property type="entry name" value="PLD-like_dom"/>
</dbReference>
<feature type="chain" id="PRO_5045373659" description="phospholipase D" evidence="7">
    <location>
        <begin position="33"/>
        <end position="189"/>
    </location>
</feature>
<dbReference type="Gene3D" id="3.30.870.10">
    <property type="entry name" value="Endonuclease Chain A"/>
    <property type="match status" value="1"/>
</dbReference>
<name>A0ABU8XJ73_9BURK</name>
<dbReference type="InterPro" id="IPR001736">
    <property type="entry name" value="PLipase_D/transphosphatidylase"/>
</dbReference>
<sequence length="189" mass="20236">MSDPITFYQRAGRLPLAIVVACALASALPASAQLAPAGPATVATAFTPGWALPLVLETIRGARSTIFVAAYTFTSKPIATELLEASKRGVKVFVLADATEASKAYSAVRFLANEKVPVRVNGRYAIQHNKFMVIDGTIVQTGSFNYTSSAAQRNAENVIVVRNAPAIAAQYDAEWRRLWSEGSELAPSY</sequence>
<organism evidence="9 10">
    <name type="scientific">Variovorax robiniae</name>
    <dbReference type="NCBI Taxonomy" id="1836199"/>
    <lineage>
        <taxon>Bacteria</taxon>
        <taxon>Pseudomonadati</taxon>
        <taxon>Pseudomonadota</taxon>
        <taxon>Betaproteobacteria</taxon>
        <taxon>Burkholderiales</taxon>
        <taxon>Comamonadaceae</taxon>
        <taxon>Variovorax</taxon>
    </lineage>
</organism>
<evidence type="ECO:0000256" key="4">
    <source>
        <dbReference type="ARBA" id="ARBA00022801"/>
    </source>
</evidence>
<evidence type="ECO:0000256" key="7">
    <source>
        <dbReference type="SAM" id="SignalP"/>
    </source>
</evidence>
<gene>
    <name evidence="9" type="ORF">WKW79_35650</name>
</gene>
<feature type="domain" description="PLD phosphodiesterase" evidence="8">
    <location>
        <begin position="123"/>
        <end position="150"/>
    </location>
</feature>
<evidence type="ECO:0000256" key="5">
    <source>
        <dbReference type="ARBA" id="ARBA00022963"/>
    </source>
</evidence>
<comment type="catalytic activity">
    <reaction evidence="1">
        <text>a 1,2-diacyl-sn-glycero-3-phosphocholine + H2O = a 1,2-diacyl-sn-glycero-3-phosphate + choline + H(+)</text>
        <dbReference type="Rhea" id="RHEA:14445"/>
        <dbReference type="ChEBI" id="CHEBI:15354"/>
        <dbReference type="ChEBI" id="CHEBI:15377"/>
        <dbReference type="ChEBI" id="CHEBI:15378"/>
        <dbReference type="ChEBI" id="CHEBI:57643"/>
        <dbReference type="ChEBI" id="CHEBI:58608"/>
        <dbReference type="EC" id="3.1.4.4"/>
    </reaction>
</comment>
<dbReference type="PANTHER" id="PTHR43856:SF1">
    <property type="entry name" value="MITOCHONDRIAL CARDIOLIPIN HYDROLASE"/>
    <property type="match status" value="1"/>
</dbReference>
<keyword evidence="6" id="KW-0443">Lipid metabolism</keyword>
<keyword evidence="4" id="KW-0378">Hydrolase</keyword>
<evidence type="ECO:0000313" key="9">
    <source>
        <dbReference type="EMBL" id="MEJ8859930.1"/>
    </source>
</evidence>
<evidence type="ECO:0000256" key="2">
    <source>
        <dbReference type="ARBA" id="ARBA00008664"/>
    </source>
</evidence>